<feature type="domain" description="Resolvase/invertase-type recombinase catalytic" evidence="7">
    <location>
        <begin position="9"/>
        <end position="145"/>
    </location>
</feature>
<dbReference type="SUPFAM" id="SSF53041">
    <property type="entry name" value="Resolvase-like"/>
    <property type="match status" value="1"/>
</dbReference>
<dbReference type="PROSITE" id="PS51736">
    <property type="entry name" value="RECOMBINASES_3"/>
    <property type="match status" value="1"/>
</dbReference>
<evidence type="ECO:0000313" key="9">
    <source>
        <dbReference type="Proteomes" id="UP000475385"/>
    </source>
</evidence>
<organism evidence="8 9">
    <name type="scientific">Falsiroseomonas algicola</name>
    <dbReference type="NCBI Taxonomy" id="2716930"/>
    <lineage>
        <taxon>Bacteria</taxon>
        <taxon>Pseudomonadati</taxon>
        <taxon>Pseudomonadota</taxon>
        <taxon>Alphaproteobacteria</taxon>
        <taxon>Acetobacterales</taxon>
        <taxon>Roseomonadaceae</taxon>
        <taxon>Falsiroseomonas</taxon>
    </lineage>
</organism>
<protein>
    <submittedName>
        <fullName evidence="8">Recombinase family protein</fullName>
    </submittedName>
</protein>
<dbReference type="GO" id="GO:0015074">
    <property type="term" value="P:DNA integration"/>
    <property type="evidence" value="ECO:0007669"/>
    <property type="project" value="UniProtKB-KW"/>
</dbReference>
<feature type="compositionally biased region" description="Low complexity" evidence="6">
    <location>
        <begin position="160"/>
        <end position="170"/>
    </location>
</feature>
<evidence type="ECO:0000259" key="7">
    <source>
        <dbReference type="PROSITE" id="PS51736"/>
    </source>
</evidence>
<dbReference type="InterPro" id="IPR036162">
    <property type="entry name" value="Resolvase-like_N_sf"/>
</dbReference>
<reference evidence="8 9" key="1">
    <citation type="submission" date="2020-03" db="EMBL/GenBank/DDBJ databases">
        <title>Roseomonas stagni sp. nov., isolated from pond water in Japan.</title>
        <authorList>
            <person name="Furuhata K."/>
            <person name="Miyamoto H."/>
            <person name="Goto K."/>
        </authorList>
    </citation>
    <scope>NUCLEOTIDE SEQUENCE [LARGE SCALE GENOMIC DNA]</scope>
    <source>
        <strain evidence="8 9">PeD5</strain>
    </source>
</reference>
<feature type="region of interest" description="Disordered" evidence="6">
    <location>
        <begin position="147"/>
        <end position="170"/>
    </location>
</feature>
<evidence type="ECO:0000256" key="3">
    <source>
        <dbReference type="ARBA" id="ARBA00023172"/>
    </source>
</evidence>
<dbReference type="Pfam" id="PF00239">
    <property type="entry name" value="Resolvase"/>
    <property type="match status" value="1"/>
</dbReference>
<evidence type="ECO:0000256" key="1">
    <source>
        <dbReference type="ARBA" id="ARBA00022908"/>
    </source>
</evidence>
<accession>A0A6M1LIU8</accession>
<comment type="caution">
    <text evidence="8">The sequence shown here is derived from an EMBL/GenBank/DDBJ whole genome shotgun (WGS) entry which is preliminary data.</text>
</comment>
<dbReference type="PROSITE" id="PS00397">
    <property type="entry name" value="RECOMBINASES_1"/>
    <property type="match status" value="1"/>
</dbReference>
<sequence>MDATTQARTFVAYLRVSTDKQGKSGLGLEAQQAAITAFLRPGDRLLAPPFVEVESGRNVERPQLRAAMDRCRRTGATLLIAKLDRLSRDAHFLLGLQKAGVEFVAADMPNANRLTVGIMAMVAEEEARAISVRTKAALAAAKARGTKLGGDRGYRPSSPPDAKAGGAASGAARSLSADHAAFRVATTIEAVKAEGAASLRQIADALTARGVPTPSGEGAWTATAVRRVLARVERVTAPA</sequence>
<name>A0A6M1LIU8_9PROT</name>
<dbReference type="EMBL" id="JAAIKB010000002">
    <property type="protein sequence ID" value="NGM19929.1"/>
    <property type="molecule type" value="Genomic_DNA"/>
</dbReference>
<dbReference type="InterPro" id="IPR006119">
    <property type="entry name" value="Resolv_N"/>
</dbReference>
<dbReference type="PANTHER" id="PTHR30461">
    <property type="entry name" value="DNA-INVERTASE FROM LAMBDOID PROPHAGE"/>
    <property type="match status" value="1"/>
</dbReference>
<keyword evidence="1" id="KW-0229">DNA integration</keyword>
<dbReference type="SMART" id="SM00857">
    <property type="entry name" value="Resolvase"/>
    <property type="match status" value="1"/>
</dbReference>
<dbReference type="GO" id="GO:0000150">
    <property type="term" value="F:DNA strand exchange activity"/>
    <property type="evidence" value="ECO:0007669"/>
    <property type="project" value="InterPro"/>
</dbReference>
<dbReference type="Gene3D" id="3.40.50.1390">
    <property type="entry name" value="Resolvase, N-terminal catalytic domain"/>
    <property type="match status" value="1"/>
</dbReference>
<dbReference type="InterPro" id="IPR006118">
    <property type="entry name" value="Recombinase_CS"/>
</dbReference>
<dbReference type="Proteomes" id="UP000475385">
    <property type="component" value="Unassembled WGS sequence"/>
</dbReference>
<keyword evidence="3" id="KW-0233">DNA recombination</keyword>
<evidence type="ECO:0000313" key="8">
    <source>
        <dbReference type="EMBL" id="NGM19929.1"/>
    </source>
</evidence>
<dbReference type="CDD" id="cd00338">
    <property type="entry name" value="Ser_Recombinase"/>
    <property type="match status" value="1"/>
</dbReference>
<proteinExistence type="predicted"/>
<evidence type="ECO:0000256" key="5">
    <source>
        <dbReference type="PROSITE-ProRule" id="PRU10137"/>
    </source>
</evidence>
<feature type="active site" description="O-(5'-phospho-DNA)-serine intermediate" evidence="4 5">
    <location>
        <position position="17"/>
    </location>
</feature>
<dbReference type="PANTHER" id="PTHR30461:SF2">
    <property type="entry name" value="SERINE RECOMBINASE PINE-RELATED"/>
    <property type="match status" value="1"/>
</dbReference>
<gene>
    <name evidence="8" type="ORF">G3576_07870</name>
</gene>
<keyword evidence="9" id="KW-1185">Reference proteome</keyword>
<dbReference type="InterPro" id="IPR050639">
    <property type="entry name" value="SSR_resolvase"/>
</dbReference>
<evidence type="ECO:0000256" key="6">
    <source>
        <dbReference type="SAM" id="MobiDB-lite"/>
    </source>
</evidence>
<keyword evidence="2" id="KW-0238">DNA-binding</keyword>
<evidence type="ECO:0000256" key="2">
    <source>
        <dbReference type="ARBA" id="ARBA00023125"/>
    </source>
</evidence>
<dbReference type="AlphaFoldDB" id="A0A6M1LIU8"/>
<dbReference type="GO" id="GO:0003677">
    <property type="term" value="F:DNA binding"/>
    <property type="evidence" value="ECO:0007669"/>
    <property type="project" value="UniProtKB-KW"/>
</dbReference>
<evidence type="ECO:0000256" key="4">
    <source>
        <dbReference type="PIRSR" id="PIRSR606118-50"/>
    </source>
</evidence>
<dbReference type="RefSeq" id="WP_164693805.1">
    <property type="nucleotide sequence ID" value="NZ_JAAIKB010000002.1"/>
</dbReference>